<keyword evidence="2" id="KW-1185">Reference proteome</keyword>
<comment type="caution">
    <text evidence="1">The sequence shown here is derived from an EMBL/GenBank/DDBJ whole genome shotgun (WGS) entry which is preliminary data.</text>
</comment>
<reference evidence="1" key="1">
    <citation type="submission" date="2018-11" db="EMBL/GenBank/DDBJ databases">
        <authorList>
            <consortium name="Pathogen Informatics"/>
        </authorList>
    </citation>
    <scope>NUCLEOTIDE SEQUENCE</scope>
</reference>
<sequence length="109" mass="12067">MINLPLSGILSPPAQNVPLLRRLHCTIIWLSLLLPRLAQIRSPQVLSSWLAVFKNPPIEGSRSGGTLIFRSLPLSIFGERSCNLLINACFSSSIMLRIIGIRTVNFSRS</sequence>
<accession>A0A448XKX9</accession>
<proteinExistence type="predicted"/>
<organism evidence="1 2">
    <name type="scientific">Protopolystoma xenopodis</name>
    <dbReference type="NCBI Taxonomy" id="117903"/>
    <lineage>
        <taxon>Eukaryota</taxon>
        <taxon>Metazoa</taxon>
        <taxon>Spiralia</taxon>
        <taxon>Lophotrochozoa</taxon>
        <taxon>Platyhelminthes</taxon>
        <taxon>Monogenea</taxon>
        <taxon>Polyopisthocotylea</taxon>
        <taxon>Polystomatidea</taxon>
        <taxon>Polystomatidae</taxon>
        <taxon>Protopolystoma</taxon>
    </lineage>
</organism>
<evidence type="ECO:0000313" key="1">
    <source>
        <dbReference type="EMBL" id="VEL39101.1"/>
    </source>
</evidence>
<dbReference type="AlphaFoldDB" id="A0A448XKX9"/>
<name>A0A448XKX9_9PLAT</name>
<dbReference type="Proteomes" id="UP000784294">
    <property type="component" value="Unassembled WGS sequence"/>
</dbReference>
<dbReference type="EMBL" id="CAAALY010260094">
    <property type="protein sequence ID" value="VEL39101.1"/>
    <property type="molecule type" value="Genomic_DNA"/>
</dbReference>
<gene>
    <name evidence="1" type="ORF">PXEA_LOCUS32541</name>
</gene>
<protein>
    <submittedName>
        <fullName evidence="1">Uncharacterized protein</fullName>
    </submittedName>
</protein>
<evidence type="ECO:0000313" key="2">
    <source>
        <dbReference type="Proteomes" id="UP000784294"/>
    </source>
</evidence>